<dbReference type="PANTHER" id="PTHR34009:SF2">
    <property type="entry name" value="PROTEIN STAR"/>
    <property type="match status" value="1"/>
</dbReference>
<reference evidence="2 3" key="1">
    <citation type="submission" date="2016-10" db="EMBL/GenBank/DDBJ databases">
        <authorList>
            <person name="de Groot N.N."/>
        </authorList>
    </citation>
    <scope>NUCLEOTIDE SEQUENCE [LARGE SCALE GENOMIC DNA]</scope>
    <source>
        <strain evidence="3">P4-7,KCTC 19426,CECT 7604</strain>
    </source>
</reference>
<dbReference type="PANTHER" id="PTHR34009">
    <property type="entry name" value="PROTEIN STAR"/>
    <property type="match status" value="1"/>
</dbReference>
<proteinExistence type="predicted"/>
<dbReference type="GO" id="GO:0032259">
    <property type="term" value="P:methylation"/>
    <property type="evidence" value="ECO:0007669"/>
    <property type="project" value="UniProtKB-KW"/>
</dbReference>
<dbReference type="InterPro" id="IPR053202">
    <property type="entry name" value="EGF_Rcpt_Signaling_Reg"/>
</dbReference>
<gene>
    <name evidence="2" type="ORF">SAMN04515671_2783</name>
</gene>
<name>A0A1H0PIY9_9ACTN</name>
<sequence length="373" mass="41806">MTTAPFVSYAQNREDVILHRVLGDLTTGRYVDVGANDPVEDSVSKAFYDRGWSGVTVEPVHEFAERQRAERPRDIVVEAAINEQEGGTVEFLEVSDARLSTLVADIAEGHERNGWEVSRTQVPSRRLDAVLDEAGWGNETIHFLSIDTEGAEEAVLRSIDLSRFRPWVILVEATKPQSTEASHGDWEHLLLAADYRFAVFDGLSRFYLAAEKWDEYGDRISAPANVLDNYVTYRSMERETELERLSQATVDLNEALRVTSEDRDLIRASRDAIAVDRDRIAAAAREFERASAARDQQATDAIVRWRAAAFGAWSRAATSSATVTGVASSEELTFLRNHTHAVTMELAAMRNTLSWRITAPLRKVRRLGRLVGR</sequence>
<evidence type="ECO:0000259" key="1">
    <source>
        <dbReference type="Pfam" id="PF05050"/>
    </source>
</evidence>
<keyword evidence="2" id="KW-0808">Transferase</keyword>
<dbReference type="InterPro" id="IPR029063">
    <property type="entry name" value="SAM-dependent_MTases_sf"/>
</dbReference>
<organism evidence="2 3">
    <name type="scientific">Nakamurella panacisegetis</name>
    <dbReference type="NCBI Taxonomy" id="1090615"/>
    <lineage>
        <taxon>Bacteria</taxon>
        <taxon>Bacillati</taxon>
        <taxon>Actinomycetota</taxon>
        <taxon>Actinomycetes</taxon>
        <taxon>Nakamurellales</taxon>
        <taxon>Nakamurellaceae</taxon>
        <taxon>Nakamurella</taxon>
    </lineage>
</organism>
<evidence type="ECO:0000313" key="3">
    <source>
        <dbReference type="Proteomes" id="UP000198741"/>
    </source>
</evidence>
<accession>A0A1H0PIY9</accession>
<dbReference type="OrthoDB" id="9810122at2"/>
<dbReference type="GO" id="GO:0016197">
    <property type="term" value="P:endosomal transport"/>
    <property type="evidence" value="ECO:0007669"/>
    <property type="project" value="TreeGrafter"/>
</dbReference>
<dbReference type="Proteomes" id="UP000198741">
    <property type="component" value="Chromosome I"/>
</dbReference>
<keyword evidence="3" id="KW-1185">Reference proteome</keyword>
<evidence type="ECO:0000313" key="2">
    <source>
        <dbReference type="EMBL" id="SDP04615.1"/>
    </source>
</evidence>
<dbReference type="STRING" id="1090615.SAMN04515671_2783"/>
<dbReference type="GO" id="GO:0005737">
    <property type="term" value="C:cytoplasm"/>
    <property type="evidence" value="ECO:0007669"/>
    <property type="project" value="GOC"/>
</dbReference>
<protein>
    <submittedName>
        <fullName evidence="2">Methyltransferase, FkbM family</fullName>
    </submittedName>
</protein>
<keyword evidence="2" id="KW-0489">Methyltransferase</keyword>
<dbReference type="AlphaFoldDB" id="A0A1H0PIY9"/>
<dbReference type="GO" id="GO:0006888">
    <property type="term" value="P:endoplasmic reticulum to Golgi vesicle-mediated transport"/>
    <property type="evidence" value="ECO:0007669"/>
    <property type="project" value="TreeGrafter"/>
</dbReference>
<dbReference type="RefSeq" id="WP_157695414.1">
    <property type="nucleotide sequence ID" value="NZ_LT629710.1"/>
</dbReference>
<feature type="domain" description="Methyltransferase FkbM" evidence="1">
    <location>
        <begin position="32"/>
        <end position="197"/>
    </location>
</feature>
<dbReference type="GO" id="GO:0005886">
    <property type="term" value="C:plasma membrane"/>
    <property type="evidence" value="ECO:0007669"/>
    <property type="project" value="TreeGrafter"/>
</dbReference>
<dbReference type="Gene3D" id="3.40.50.150">
    <property type="entry name" value="Vaccinia Virus protein VP39"/>
    <property type="match status" value="1"/>
</dbReference>
<dbReference type="Pfam" id="PF05050">
    <property type="entry name" value="Methyltransf_21"/>
    <property type="match status" value="1"/>
</dbReference>
<dbReference type="EMBL" id="LT629710">
    <property type="protein sequence ID" value="SDP04615.1"/>
    <property type="molecule type" value="Genomic_DNA"/>
</dbReference>
<dbReference type="InterPro" id="IPR006342">
    <property type="entry name" value="FkbM_mtfrase"/>
</dbReference>
<dbReference type="GO" id="GO:0008168">
    <property type="term" value="F:methyltransferase activity"/>
    <property type="evidence" value="ECO:0007669"/>
    <property type="project" value="UniProtKB-KW"/>
</dbReference>
<dbReference type="SUPFAM" id="SSF53335">
    <property type="entry name" value="S-adenosyl-L-methionine-dependent methyltransferases"/>
    <property type="match status" value="1"/>
</dbReference>
<dbReference type="NCBIfam" id="TIGR01444">
    <property type="entry name" value="fkbM_fam"/>
    <property type="match status" value="1"/>
</dbReference>